<proteinExistence type="predicted"/>
<feature type="transmembrane region" description="Helical" evidence="1">
    <location>
        <begin position="141"/>
        <end position="158"/>
    </location>
</feature>
<evidence type="ECO:0000313" key="3">
    <source>
        <dbReference type="Proteomes" id="UP000267804"/>
    </source>
</evidence>
<dbReference type="PANTHER" id="PTHR36840">
    <property type="entry name" value="BLL5714 PROTEIN"/>
    <property type="match status" value="1"/>
</dbReference>
<feature type="transmembrane region" description="Helical" evidence="1">
    <location>
        <begin position="359"/>
        <end position="380"/>
    </location>
</feature>
<feature type="transmembrane region" description="Helical" evidence="1">
    <location>
        <begin position="105"/>
        <end position="129"/>
    </location>
</feature>
<reference evidence="2 3" key="1">
    <citation type="submission" date="2017-10" db="EMBL/GenBank/DDBJ databases">
        <title>Integration of genomic and chemical information greatly accelerates assignment of the full stereostructure of myelolactone, a potent inhibitor of myeloma from a marine-derived Micromonospora.</title>
        <authorList>
            <person name="Kim M.C."/>
            <person name="Machado H."/>
            <person name="Jensen P.R."/>
            <person name="Fenical W."/>
        </authorList>
    </citation>
    <scope>NUCLEOTIDE SEQUENCE [LARGE SCALE GENOMIC DNA]</scope>
    <source>
        <strain evidence="2 3">CNY-010</strain>
    </source>
</reference>
<feature type="transmembrane region" description="Helical" evidence="1">
    <location>
        <begin position="45"/>
        <end position="68"/>
    </location>
</feature>
<organism evidence="2 3">
    <name type="scientific">Micromonospora tulbaghiae</name>
    <dbReference type="NCBI Taxonomy" id="479978"/>
    <lineage>
        <taxon>Bacteria</taxon>
        <taxon>Bacillati</taxon>
        <taxon>Actinomycetota</taxon>
        <taxon>Actinomycetes</taxon>
        <taxon>Micromonosporales</taxon>
        <taxon>Micromonosporaceae</taxon>
        <taxon>Micromonospora</taxon>
    </lineage>
</organism>
<feature type="transmembrane region" description="Helical" evidence="1">
    <location>
        <begin position="21"/>
        <end position="39"/>
    </location>
</feature>
<evidence type="ECO:0000256" key="1">
    <source>
        <dbReference type="SAM" id="Phobius"/>
    </source>
</evidence>
<keyword evidence="1" id="KW-1133">Transmembrane helix</keyword>
<feature type="transmembrane region" description="Helical" evidence="1">
    <location>
        <begin position="307"/>
        <end position="330"/>
    </location>
</feature>
<feature type="transmembrane region" description="Helical" evidence="1">
    <location>
        <begin position="273"/>
        <end position="295"/>
    </location>
</feature>
<feature type="transmembrane region" description="Helical" evidence="1">
    <location>
        <begin position="208"/>
        <end position="226"/>
    </location>
</feature>
<dbReference type="PANTHER" id="PTHR36840:SF1">
    <property type="entry name" value="BLL5714 PROTEIN"/>
    <property type="match status" value="1"/>
</dbReference>
<dbReference type="KEGG" id="mtua:CSH63_12230"/>
<feature type="transmembrane region" description="Helical" evidence="1">
    <location>
        <begin position="232"/>
        <end position="253"/>
    </location>
</feature>
<dbReference type="AlphaFoldDB" id="A0A386WJC4"/>
<dbReference type="EMBL" id="CP024087">
    <property type="protein sequence ID" value="AYF28203.1"/>
    <property type="molecule type" value="Genomic_DNA"/>
</dbReference>
<dbReference type="RefSeq" id="WP_120570381.1">
    <property type="nucleotide sequence ID" value="NZ_CP024087.1"/>
</dbReference>
<evidence type="ECO:0000313" key="2">
    <source>
        <dbReference type="EMBL" id="AYF28203.1"/>
    </source>
</evidence>
<dbReference type="InterPro" id="IPR010640">
    <property type="entry name" value="Low_temperature_requirement_A"/>
</dbReference>
<name>A0A386WJC4_9ACTN</name>
<keyword evidence="1" id="KW-0472">Membrane</keyword>
<gene>
    <name evidence="2" type="ORF">CSH63_12230</name>
</gene>
<sequence length="387" mass="41292">MASGLRGHLLRPREASRRASFLELFFDLAFLLALNRLSLTLEHDLSLGGAFRTALLLAPIWWVWFVTAWSTDWFDPRSPVIVALLIWVMFGGLLMAASAPTAYTVHALVFAGAYVAIHLGRPALLLPALRGHPLRLRSLRVAIWFAVSGVLWVAGALAGPAQVALWTAAVVLDLALARLRWPTPGLGRATWSDLQIVGEHLAERYQQIYIIALGELILSAGIVYSATGFDSYRTLAFALVFVNAVSIGALYLVPGGMRLGTAIDALGPAGSRLGLLAGYLHLVMVAGVVAAAVGAKVMIAEPLSRDPAAFLVTLSGPALFLIGWILLAAAVHHRVSWHRPAGLVALVALGLLAHRLPLLAGSALMAALLIAIVVVETATLRRTGRPR</sequence>
<keyword evidence="1" id="KW-0812">Transmembrane</keyword>
<dbReference type="Pfam" id="PF06772">
    <property type="entry name" value="LtrA"/>
    <property type="match status" value="1"/>
</dbReference>
<accession>A0A386WJC4</accession>
<dbReference type="Proteomes" id="UP000267804">
    <property type="component" value="Chromosome"/>
</dbReference>
<feature type="transmembrane region" description="Helical" evidence="1">
    <location>
        <begin position="80"/>
        <end position="99"/>
    </location>
</feature>
<protein>
    <submittedName>
        <fullName evidence="2">Low temperature requirement protein A</fullName>
    </submittedName>
</protein>